<keyword evidence="1" id="KW-1133">Transmembrane helix</keyword>
<protein>
    <recommendedName>
        <fullName evidence="4">Spore coat protein</fullName>
    </recommendedName>
</protein>
<dbReference type="Proteomes" id="UP000027980">
    <property type="component" value="Chromosome"/>
</dbReference>
<dbReference type="RefSeq" id="WP_038565291.1">
    <property type="nucleotide sequence ID" value="NZ_CP008876.1"/>
</dbReference>
<feature type="transmembrane region" description="Helical" evidence="1">
    <location>
        <begin position="51"/>
        <end position="73"/>
    </location>
</feature>
<keyword evidence="1" id="KW-0812">Transmembrane</keyword>
<evidence type="ECO:0000313" key="3">
    <source>
        <dbReference type="Proteomes" id="UP000027980"/>
    </source>
</evidence>
<dbReference type="HOGENOM" id="CLU_2235265_0_0_9"/>
<evidence type="ECO:0000256" key="1">
    <source>
        <dbReference type="SAM" id="Phobius"/>
    </source>
</evidence>
<name>A0A075LNQ5_9BACI</name>
<dbReference type="EMBL" id="CP008876">
    <property type="protein sequence ID" value="AIF68345.1"/>
    <property type="molecule type" value="Genomic_DNA"/>
</dbReference>
<proteinExistence type="predicted"/>
<organism evidence="2 3">
    <name type="scientific">Terribacillus saccharophilus</name>
    <dbReference type="NCBI Taxonomy" id="361277"/>
    <lineage>
        <taxon>Bacteria</taxon>
        <taxon>Bacillati</taxon>
        <taxon>Bacillota</taxon>
        <taxon>Bacilli</taxon>
        <taxon>Bacillales</taxon>
        <taxon>Bacillaceae</taxon>
        <taxon>Terribacillus</taxon>
    </lineage>
</organism>
<gene>
    <name evidence="2" type="ORF">GZ22_18015</name>
</gene>
<dbReference type="AlphaFoldDB" id="A0A075LNQ5"/>
<dbReference type="GeneID" id="301155869"/>
<evidence type="ECO:0000313" key="2">
    <source>
        <dbReference type="EMBL" id="AIF68345.1"/>
    </source>
</evidence>
<evidence type="ECO:0008006" key="4">
    <source>
        <dbReference type="Google" id="ProtNLM"/>
    </source>
</evidence>
<sequence length="105" mass="12207">MQEQNQHLVPYQADEQVQYSYPVYTDEYRRRPGFGFGGIGRPGYGYGRPGFGYGGAPFLGGVVGGLIGSSLLYPPYYNRPRPYPYPYYPYPYYPYYNYPYYGYGY</sequence>
<accession>A0A075LNQ5</accession>
<keyword evidence="1" id="KW-0472">Membrane</keyword>
<dbReference type="KEGG" id="tap:GZ22_18015"/>
<reference evidence="2 3" key="1">
    <citation type="submission" date="2014-07" db="EMBL/GenBank/DDBJ databases">
        <title>Complete genome sequence of a moderately halophilic bacterium Terribacillus aidingensis MP602, isolated from Cryptomeria fortunei in Tianmu mountain in China.</title>
        <authorList>
            <person name="Wang Y."/>
            <person name="Lu P."/>
            <person name="Zhang L."/>
        </authorList>
    </citation>
    <scope>NUCLEOTIDE SEQUENCE [LARGE SCALE GENOMIC DNA]</scope>
    <source>
        <strain evidence="2 3">MP602</strain>
    </source>
</reference>